<dbReference type="Gene3D" id="2.30.42.10">
    <property type="match status" value="1"/>
</dbReference>
<sequence length="2082" mass="221015">MILETFSYDREAKKWSVRALPVLDGERTLVLAFGASELMDDPTPLRELRRAYPRAHFAGCSSAGEIIGTSVRDHTLSVAVARFEKTSLASTYVEVAKMSDSFSAGQQLARKLQRPDLRGVLVLSEGLGVNGSELVRGINSVLPDSVVVTGGLSGDGPRFKRTWVCAGDKIRSGIVTAVAFHGDHIVINHGSKGGWDKFGPERTITKSDANVLYELDGKPALALYKEYLGDKATDLPASGLLFPLAMRASAKDDKVLVRTLLAVDHDKNSMTFAGDVPKGHLVQLMKANFERLIGGAESAAKAAKPAPSTKTDAHLAVAISCVGRRLVLGQRTEEEVEAVLDVLPKDTKITGFYSYGEISPFATGHCDLHNQTMTLTVFSESSSPLPKPAGGPQDKRVPSPTSDTVKPFASRGAPASSPQPGSTRHGSLAGAMGEIEEVEFNSDTNVRAAAMGVGMQVRRFSYDLTSKRWSKALDPALESERTMVLAFGASELIDDPTPLHELRRAYPKAHLIGCSSAGEIAGTAVRDHSLSVAIVRFEKTTLSSALVEVAQMSDSFSAGQQLARKLQRPDLRGVLVLSEGLGVNGSELVRGINSVLPDSVVVTGGLSGDGPRFKRTWVCAGDKIRSGIVTAVAFHGDHIVINHGSKGGWDKFGPERTITKSDANVLYELDGKPALALYKEYLGDKAADLPASGLLFPLAMRASAKDDKVLVRTLLAVDHDKNSMTFAGDVPKGHLVQLMKANFERLIDGAESAAKAAKPAPSTKSDAHLAVAISCVGRRLVLGQRTEEEVEAVLDSLPPGTELAGFYSYGEISPFATGHADLHNQTMTLTVFSELPNATARHASIAPPSTAPPSTARPGKQGSGLAQLASLASGSSGQPTQRTTTTRPSVSPASMPTVTKAPSPSGSGSMRVEQLTFDLKSRRWSGDFPGVDGERTLVLAFGASELIDDPTPLHELRRAYPKAHLIGCSSAGEIAGTAVRDHSLSVAIVRFEKTTLSSALVEVAQMGDSFSAGQQLARKLQRPDLRGVLVLSEGLGVNGSELVRGINSVLPDSVVVTGGLSGDGPRFKRTWVCAGDKIRSGIVTAVAFHGDHIVINHGSKGGWDKFGPERTITKSDANVLYELDGKPALALYKEYLGDKAADLPASGLLFPLAMRASAKDDKVLVRTLLAVDHDKNSMTFAGDVPKGHLVQLMKANFERLIGGAETAAKAAKPAPSTKTDAHLAVAISCVGRRLVLGQRTEEEVEAVLDVLPKDTKITGFYSYGEISPFATGHADLHNQTMTLTVFSESPSPLPKPQALAKKPLIDAGTDEVDAEASGPQSSEEVHPPKRARAAGASAPVDTPTPTGVRAREATPPPADIAPQTRGEPESSDRTPVSVSVTAHSAARPIPATRSVAPTGQDARGAGLVFDKRKTGDYMAVRVAGRMTETFKGAALAKDLEGQVVFDLAGVERITSFGVREWLQMLQASEGRVTKLFLARCSEPVVNQVSMIRKFAGAGQIISFYAPYTCESCSNQFERLVDCEYDAAALGQGKAPSATCPRCAGPGSFDDDAQTYFGFVPQHGSRSVPHALRSVLTELERATEPVGGDAIEKIIDGDATRVKVNCRLDAQVRWNRIVDGLEGQVVLDLSGAPSATPDGAARLESALRTLAPSAESIRIEGCPKLLAERLAAPSMQLAAVIVSAVVEGRCATCSALRPVVVDVLANAQALREGHDPDIPCKRCNTPLAFDGSRALLHLLGAHAERVTSHRVSPAPARESIVPAAAAPARESAAPQPITAHAPASRSWGGLLLGALGLVALTAGVVMTWRALDAQSVSPPPEAAATTAPTSAPAPLAAPPARTAHLGWAKVDDLPPPWVERPFVIEGEDIFIVGRGGPAVNEELALSMARTDAVERLAAHMLPELAGSPTHDFVQSRASSNAGSEQRPEYVDAVARRFLQQVGTFATPERVDAVMKQQPSGVEAFARYKLAKQSYTQALDSYRATSTFQGIVVARFFPQLEASIRTQGDLLIVDVQKNWLTARADVRPGDVVLEINRRPVTTVEAFDKVTREEWASTAPNGIITLRLESLGARRTVELRKPAVQ</sequence>
<dbReference type="InterPro" id="IPR019494">
    <property type="entry name" value="FIST_C"/>
</dbReference>
<evidence type="ECO:0000259" key="2">
    <source>
        <dbReference type="SMART" id="SM00897"/>
    </source>
</evidence>
<feature type="compositionally biased region" description="Low complexity" evidence="1">
    <location>
        <begin position="863"/>
        <end position="889"/>
    </location>
</feature>
<feature type="domain" description="FIST C-domain" evidence="3">
    <location>
        <begin position="1128"/>
        <end position="1269"/>
    </location>
</feature>
<organism evidence="4 5">
    <name type="scientific">Chondromyces crocatus</name>
    <dbReference type="NCBI Taxonomy" id="52"/>
    <lineage>
        <taxon>Bacteria</taxon>
        <taxon>Pseudomonadati</taxon>
        <taxon>Myxococcota</taxon>
        <taxon>Polyangia</taxon>
        <taxon>Polyangiales</taxon>
        <taxon>Polyangiaceae</taxon>
        <taxon>Chondromyces</taxon>
    </lineage>
</organism>
<gene>
    <name evidence="4" type="ORF">CMC5_010200</name>
</gene>
<feature type="domain" description="FIST" evidence="2">
    <location>
        <begin position="26"/>
        <end position="219"/>
    </location>
</feature>
<keyword evidence="5" id="KW-1185">Reference proteome</keyword>
<feature type="region of interest" description="Disordered" evidence="1">
    <location>
        <begin position="1815"/>
        <end position="1837"/>
    </location>
</feature>
<dbReference type="STRING" id="52.CMC5_010200"/>
<feature type="region of interest" description="Disordered" evidence="1">
    <location>
        <begin position="842"/>
        <end position="913"/>
    </location>
</feature>
<feature type="domain" description="FIST" evidence="2">
    <location>
        <begin position="480"/>
        <end position="673"/>
    </location>
</feature>
<feature type="compositionally biased region" description="Low complexity" evidence="1">
    <location>
        <begin position="1753"/>
        <end position="1773"/>
    </location>
</feature>
<dbReference type="Proteomes" id="UP000067626">
    <property type="component" value="Chromosome"/>
</dbReference>
<reference evidence="4 5" key="1">
    <citation type="submission" date="2015-07" db="EMBL/GenBank/DDBJ databases">
        <title>Genome analysis of myxobacterium Chondromyces crocatus Cm c5 reveals a high potential for natural compound synthesis and the genetic basis for the loss of fruiting body formation.</title>
        <authorList>
            <person name="Zaburannyi N."/>
            <person name="Bunk B."/>
            <person name="Maier J."/>
            <person name="Overmann J."/>
            <person name="Mueller R."/>
        </authorList>
    </citation>
    <scope>NUCLEOTIDE SEQUENCE [LARGE SCALE GENOMIC DNA]</scope>
    <source>
        <strain evidence="4 5">Cm c5</strain>
    </source>
</reference>
<feature type="compositionally biased region" description="Low complexity" evidence="1">
    <location>
        <begin position="1821"/>
        <end position="1837"/>
    </location>
</feature>
<feature type="region of interest" description="Disordered" evidence="1">
    <location>
        <begin position="1309"/>
        <end position="1398"/>
    </location>
</feature>
<evidence type="ECO:0000313" key="4">
    <source>
        <dbReference type="EMBL" id="AKT36899.1"/>
    </source>
</evidence>
<dbReference type="PANTHER" id="PTHR40252:SF2">
    <property type="entry name" value="BLR0328 PROTEIN"/>
    <property type="match status" value="1"/>
</dbReference>
<dbReference type="SMART" id="SM00897">
    <property type="entry name" value="FIST"/>
    <property type="match status" value="3"/>
</dbReference>
<evidence type="ECO:0000259" key="3">
    <source>
        <dbReference type="SMART" id="SM01204"/>
    </source>
</evidence>
<feature type="domain" description="FIST C-domain" evidence="3">
    <location>
        <begin position="674"/>
        <end position="815"/>
    </location>
</feature>
<feature type="compositionally biased region" description="Polar residues" evidence="1">
    <location>
        <begin position="891"/>
        <end position="908"/>
    </location>
</feature>
<feature type="region of interest" description="Disordered" evidence="1">
    <location>
        <begin position="1748"/>
        <end position="1775"/>
    </location>
</feature>
<feature type="domain" description="FIST" evidence="2">
    <location>
        <begin position="934"/>
        <end position="1127"/>
    </location>
</feature>
<dbReference type="Pfam" id="PF08495">
    <property type="entry name" value="FIST"/>
    <property type="match status" value="3"/>
</dbReference>
<feature type="domain" description="FIST C-domain" evidence="3">
    <location>
        <begin position="220"/>
        <end position="361"/>
    </location>
</feature>
<feature type="region of interest" description="Disordered" evidence="1">
    <location>
        <begin position="379"/>
        <end position="427"/>
    </location>
</feature>
<protein>
    <recommendedName>
        <fullName evidence="6">STAS domain-containing protein</fullName>
    </recommendedName>
</protein>
<name>A0A0K1E7Q9_CHOCO</name>
<accession>A0A0K1E7Q9</accession>
<evidence type="ECO:0008006" key="6">
    <source>
        <dbReference type="Google" id="ProtNLM"/>
    </source>
</evidence>
<dbReference type="InterPro" id="IPR036034">
    <property type="entry name" value="PDZ_sf"/>
</dbReference>
<dbReference type="SUPFAM" id="SSF50156">
    <property type="entry name" value="PDZ domain-like"/>
    <property type="match status" value="1"/>
</dbReference>
<dbReference type="InterPro" id="IPR013702">
    <property type="entry name" value="FIST_domain_N"/>
</dbReference>
<dbReference type="EMBL" id="CP012159">
    <property type="protein sequence ID" value="AKT36899.1"/>
    <property type="molecule type" value="Genomic_DNA"/>
</dbReference>
<feature type="compositionally biased region" description="Polar residues" evidence="1">
    <location>
        <begin position="416"/>
        <end position="425"/>
    </location>
</feature>
<proteinExistence type="predicted"/>
<feature type="compositionally biased region" description="Low complexity" evidence="1">
    <location>
        <begin position="843"/>
        <end position="856"/>
    </location>
</feature>
<dbReference type="KEGG" id="ccro:CMC5_010200"/>
<dbReference type="Pfam" id="PF10442">
    <property type="entry name" value="FIST_C"/>
    <property type="match status" value="3"/>
</dbReference>
<dbReference type="SMART" id="SM01204">
    <property type="entry name" value="FIST_C"/>
    <property type="match status" value="3"/>
</dbReference>
<dbReference type="PANTHER" id="PTHR40252">
    <property type="entry name" value="BLR0328 PROTEIN"/>
    <property type="match status" value="1"/>
</dbReference>
<evidence type="ECO:0000313" key="5">
    <source>
        <dbReference type="Proteomes" id="UP000067626"/>
    </source>
</evidence>
<feature type="compositionally biased region" description="Polar residues" evidence="1">
    <location>
        <begin position="1373"/>
        <end position="1382"/>
    </location>
</feature>
<evidence type="ECO:0000256" key="1">
    <source>
        <dbReference type="SAM" id="MobiDB-lite"/>
    </source>
</evidence>
<dbReference type="RefSeq" id="WP_245678299.1">
    <property type="nucleotide sequence ID" value="NZ_CP012159.1"/>
</dbReference>
<dbReference type="PATRIC" id="fig|52.7.peg.1093"/>